<organism evidence="2 3">
    <name type="scientific">Mortierella polycephala</name>
    <dbReference type="NCBI Taxonomy" id="41804"/>
    <lineage>
        <taxon>Eukaryota</taxon>
        <taxon>Fungi</taxon>
        <taxon>Fungi incertae sedis</taxon>
        <taxon>Mucoromycota</taxon>
        <taxon>Mortierellomycotina</taxon>
        <taxon>Mortierellomycetes</taxon>
        <taxon>Mortierellales</taxon>
        <taxon>Mortierellaceae</taxon>
        <taxon>Mortierella</taxon>
    </lineage>
</organism>
<keyword evidence="3" id="KW-1185">Reference proteome</keyword>
<comment type="caution">
    <text evidence="2">The sequence shown here is derived from an EMBL/GenBank/DDBJ whole genome shotgun (WGS) entry which is preliminary data.</text>
</comment>
<dbReference type="AlphaFoldDB" id="A0A9P6PKQ2"/>
<dbReference type="Proteomes" id="UP000726737">
    <property type="component" value="Unassembled WGS sequence"/>
</dbReference>
<feature type="non-terminal residue" evidence="2">
    <location>
        <position position="86"/>
    </location>
</feature>
<evidence type="ECO:0000256" key="1">
    <source>
        <dbReference type="SAM" id="MobiDB-lite"/>
    </source>
</evidence>
<feature type="compositionally biased region" description="Polar residues" evidence="1">
    <location>
        <begin position="11"/>
        <end position="26"/>
    </location>
</feature>
<reference evidence="2" key="1">
    <citation type="journal article" date="2020" name="Fungal Divers.">
        <title>Resolving the Mortierellaceae phylogeny through synthesis of multi-gene phylogenetics and phylogenomics.</title>
        <authorList>
            <person name="Vandepol N."/>
            <person name="Liber J."/>
            <person name="Desiro A."/>
            <person name="Na H."/>
            <person name="Kennedy M."/>
            <person name="Barry K."/>
            <person name="Grigoriev I.V."/>
            <person name="Miller A.N."/>
            <person name="O'Donnell K."/>
            <person name="Stajich J.E."/>
            <person name="Bonito G."/>
        </authorList>
    </citation>
    <scope>NUCLEOTIDE SEQUENCE</scope>
    <source>
        <strain evidence="2">KOD948</strain>
    </source>
</reference>
<name>A0A9P6PKQ2_9FUNG</name>
<feature type="region of interest" description="Disordered" evidence="1">
    <location>
        <begin position="1"/>
        <end position="59"/>
    </location>
</feature>
<accession>A0A9P6PKQ2</accession>
<dbReference type="EMBL" id="JAAAJA010001563">
    <property type="protein sequence ID" value="KAG0247156.1"/>
    <property type="molecule type" value="Genomic_DNA"/>
</dbReference>
<evidence type="ECO:0000313" key="2">
    <source>
        <dbReference type="EMBL" id="KAG0247156.1"/>
    </source>
</evidence>
<sequence length="86" mass="9368">MADEEFRYGNQCHQDNHLQAPSTAGSIDTDGTAVGAHSPGLENSHSFSEDHLNEFDQDATASQDAIIDIAHSTERYSIYSNVKDGK</sequence>
<gene>
    <name evidence="2" type="ORF">BG011_001934</name>
</gene>
<protein>
    <submittedName>
        <fullName evidence="2">Uncharacterized protein</fullName>
    </submittedName>
</protein>
<proteinExistence type="predicted"/>
<evidence type="ECO:0000313" key="3">
    <source>
        <dbReference type="Proteomes" id="UP000726737"/>
    </source>
</evidence>